<accession>A0A8J2ZSV2</accession>
<gene>
    <name evidence="2" type="ORF">GCM10007096_04670</name>
</gene>
<keyword evidence="1" id="KW-0812">Transmembrane</keyword>
<dbReference type="EMBL" id="BMFV01000002">
    <property type="protein sequence ID" value="GGH75438.1"/>
    <property type="molecule type" value="Genomic_DNA"/>
</dbReference>
<protein>
    <recommendedName>
        <fullName evidence="4">Sporulation protein YunB</fullName>
    </recommendedName>
</protein>
<dbReference type="Proteomes" id="UP000656813">
    <property type="component" value="Unassembled WGS sequence"/>
</dbReference>
<reference evidence="2" key="1">
    <citation type="journal article" date="2014" name="Int. J. Syst. Evol. Microbiol.">
        <title>Complete genome sequence of Corynebacterium casei LMG S-19264T (=DSM 44701T), isolated from a smear-ripened cheese.</title>
        <authorList>
            <consortium name="US DOE Joint Genome Institute (JGI-PGF)"/>
            <person name="Walter F."/>
            <person name="Albersmeier A."/>
            <person name="Kalinowski J."/>
            <person name="Ruckert C."/>
        </authorList>
    </citation>
    <scope>NUCLEOTIDE SEQUENCE</scope>
    <source>
        <strain evidence="2">CGMCC 1.12777</strain>
    </source>
</reference>
<feature type="transmembrane region" description="Helical" evidence="1">
    <location>
        <begin position="21"/>
        <end position="50"/>
    </location>
</feature>
<keyword evidence="3" id="KW-1185">Reference proteome</keyword>
<dbReference type="PIRSF" id="PIRSF021383">
    <property type="entry name" value="YunB"/>
    <property type="match status" value="1"/>
</dbReference>
<evidence type="ECO:0000313" key="3">
    <source>
        <dbReference type="Proteomes" id="UP000656813"/>
    </source>
</evidence>
<dbReference type="InterPro" id="IPR014197">
    <property type="entry name" value="Sporulation_prot_YunB"/>
</dbReference>
<comment type="caution">
    <text evidence="2">The sequence shown here is derived from an EMBL/GenBank/DDBJ whole genome shotgun (WGS) entry which is preliminary data.</text>
</comment>
<evidence type="ECO:0000256" key="1">
    <source>
        <dbReference type="SAM" id="Phobius"/>
    </source>
</evidence>
<sequence length="260" mass="29753">MKLYWRPRRMKLKKQRKGFPPLSNLNIFVLSIIVFLLITLIGIILISYVVKPPLMELAQTEAEQAAIYAINYGLSDVTLEQMRHDVDFKKENILKNHSQFIKRTYDDDGEVQSLTFDGLAIQQFMVERTSRVQDFLRRVEDGRISISHDEDSIININDKPKGISTEIPMGSVTGIEILKNLGSTIPVHFDFLSHVQTTLERRIAETGINSTTFQLVVHVKVEVEIVLPFITEPTWVQADIPIDTESVSNKVPKNYNTDKK</sequence>
<dbReference type="RefSeq" id="WP_188495671.1">
    <property type="nucleotide sequence ID" value="NZ_BMFV01000002.1"/>
</dbReference>
<dbReference type="NCBIfam" id="TIGR02832">
    <property type="entry name" value="spo_yunB"/>
    <property type="match status" value="1"/>
</dbReference>
<keyword evidence="1" id="KW-1133">Transmembrane helix</keyword>
<dbReference type="AlphaFoldDB" id="A0A8J2ZSV2"/>
<dbReference type="Pfam" id="PF09560">
    <property type="entry name" value="Spore_YunB"/>
    <property type="match status" value="1"/>
</dbReference>
<name>A0A8J2ZSV2_9BACL</name>
<proteinExistence type="predicted"/>
<evidence type="ECO:0000313" key="2">
    <source>
        <dbReference type="EMBL" id="GGH75438.1"/>
    </source>
</evidence>
<reference evidence="2" key="2">
    <citation type="submission" date="2020-09" db="EMBL/GenBank/DDBJ databases">
        <authorList>
            <person name="Sun Q."/>
            <person name="Zhou Y."/>
        </authorList>
    </citation>
    <scope>NUCLEOTIDE SEQUENCE</scope>
    <source>
        <strain evidence="2">CGMCC 1.12777</strain>
    </source>
</reference>
<evidence type="ECO:0008006" key="4">
    <source>
        <dbReference type="Google" id="ProtNLM"/>
    </source>
</evidence>
<organism evidence="2 3">
    <name type="scientific">Pullulanibacillus pueri</name>
    <dbReference type="NCBI Taxonomy" id="1437324"/>
    <lineage>
        <taxon>Bacteria</taxon>
        <taxon>Bacillati</taxon>
        <taxon>Bacillota</taxon>
        <taxon>Bacilli</taxon>
        <taxon>Bacillales</taxon>
        <taxon>Sporolactobacillaceae</taxon>
        <taxon>Pullulanibacillus</taxon>
    </lineage>
</organism>
<keyword evidence="1" id="KW-0472">Membrane</keyword>